<gene>
    <name evidence="10" type="primary">ccmE</name>
    <name evidence="10" type="synonym">cycJ</name>
    <name evidence="12" type="ORF">GGQ59_002318</name>
</gene>
<evidence type="ECO:0000256" key="6">
    <source>
        <dbReference type="ARBA" id="ARBA00022968"/>
    </source>
</evidence>
<dbReference type="InterPro" id="IPR004329">
    <property type="entry name" value="CcmE"/>
</dbReference>
<dbReference type="GO" id="GO:0005886">
    <property type="term" value="C:plasma membrane"/>
    <property type="evidence" value="ECO:0007669"/>
    <property type="project" value="UniProtKB-SubCell"/>
</dbReference>
<dbReference type="Pfam" id="PF03100">
    <property type="entry name" value="CcmE"/>
    <property type="match status" value="1"/>
</dbReference>
<reference evidence="12 13" key="1">
    <citation type="submission" date="2020-08" db="EMBL/GenBank/DDBJ databases">
        <title>Genomic Encyclopedia of Type Strains, Phase IV (KMG-IV): sequencing the most valuable type-strain genomes for metagenomic binning, comparative biology and taxonomic classification.</title>
        <authorList>
            <person name="Goeker M."/>
        </authorList>
    </citation>
    <scope>NUCLEOTIDE SEQUENCE [LARGE SCALE GENOMIC DNA]</scope>
    <source>
        <strain evidence="12 13">DSM 102850</strain>
    </source>
</reference>
<keyword evidence="5 10" id="KW-0201">Cytochrome c-type biogenesis</keyword>
<dbReference type="AlphaFoldDB" id="A0A840I4R8"/>
<evidence type="ECO:0000256" key="10">
    <source>
        <dbReference type="HAMAP-Rule" id="MF_01959"/>
    </source>
</evidence>
<dbReference type="GO" id="GO:0046872">
    <property type="term" value="F:metal ion binding"/>
    <property type="evidence" value="ECO:0007669"/>
    <property type="project" value="UniProtKB-KW"/>
</dbReference>
<keyword evidence="3 10" id="KW-0812">Transmembrane</keyword>
<dbReference type="Proteomes" id="UP000563524">
    <property type="component" value="Unassembled WGS sequence"/>
</dbReference>
<evidence type="ECO:0000313" key="13">
    <source>
        <dbReference type="Proteomes" id="UP000563524"/>
    </source>
</evidence>
<evidence type="ECO:0000313" key="12">
    <source>
        <dbReference type="EMBL" id="MBB4659777.1"/>
    </source>
</evidence>
<keyword evidence="4 10" id="KW-0479">Metal-binding</keyword>
<evidence type="ECO:0000256" key="3">
    <source>
        <dbReference type="ARBA" id="ARBA00022692"/>
    </source>
</evidence>
<dbReference type="RefSeq" id="WP_183818720.1">
    <property type="nucleotide sequence ID" value="NZ_JACHOB010000005.1"/>
</dbReference>
<proteinExistence type="inferred from homology"/>
<comment type="similarity">
    <text evidence="10">Belongs to the CcmE/CycJ family.</text>
</comment>
<dbReference type="InterPro" id="IPR012340">
    <property type="entry name" value="NA-bd_OB-fold"/>
</dbReference>
<evidence type="ECO:0000256" key="9">
    <source>
        <dbReference type="ARBA" id="ARBA00023136"/>
    </source>
</evidence>
<protein>
    <recommendedName>
        <fullName evidence="10">Cytochrome c-type biogenesis protein CcmE</fullName>
    </recommendedName>
    <alternativeName>
        <fullName evidence="10">Cytochrome c maturation protein E</fullName>
    </alternativeName>
    <alternativeName>
        <fullName evidence="10">Heme chaperone CcmE</fullName>
    </alternativeName>
</protein>
<sequence length="162" mass="17083">MKATAPSRRALPFRRRQRRALLLGLVLPAFAGATALAVTAISRTQVYAYAPSALPASDELAGRTVKLGGLVEEGSLRHGAGTEVYFAVTDGAATVPVRFDGFLPSLVAEGDGAVVTGTVSSDGTFEATLVAARHDELYMAPEVADALKSTGRYDEYVAQKRR</sequence>
<organism evidence="12 13">
    <name type="scientific">Parvularcula dongshanensis</name>
    <dbReference type="NCBI Taxonomy" id="1173995"/>
    <lineage>
        <taxon>Bacteria</taxon>
        <taxon>Pseudomonadati</taxon>
        <taxon>Pseudomonadota</taxon>
        <taxon>Alphaproteobacteria</taxon>
        <taxon>Parvularculales</taxon>
        <taxon>Parvularculaceae</taxon>
        <taxon>Parvularcula</taxon>
    </lineage>
</organism>
<keyword evidence="9 10" id="KW-0472">Membrane</keyword>
<keyword evidence="8 10" id="KW-0408">Iron</keyword>
<keyword evidence="7 10" id="KW-1133">Transmembrane helix</keyword>
<dbReference type="InterPro" id="IPR036127">
    <property type="entry name" value="CcmE-like_sf"/>
</dbReference>
<evidence type="ECO:0000256" key="2">
    <source>
        <dbReference type="ARBA" id="ARBA00022617"/>
    </source>
</evidence>
<dbReference type="GO" id="GO:0017004">
    <property type="term" value="P:cytochrome complex assembly"/>
    <property type="evidence" value="ECO:0007669"/>
    <property type="project" value="UniProtKB-KW"/>
</dbReference>
<feature type="binding site" description="covalent" evidence="10">
    <location>
        <position position="134"/>
    </location>
    <ligand>
        <name>heme</name>
        <dbReference type="ChEBI" id="CHEBI:30413"/>
    </ligand>
</feature>
<evidence type="ECO:0000256" key="7">
    <source>
        <dbReference type="ARBA" id="ARBA00022989"/>
    </source>
</evidence>
<name>A0A840I4R8_9PROT</name>
<comment type="function">
    <text evidence="10">Heme chaperone required for the biogenesis of c-type cytochromes. Transiently binds heme delivered by CcmC and transfers the heme to apo-cytochromes in a process facilitated by CcmF and CcmH.</text>
</comment>
<comment type="subcellular location">
    <subcellularLocation>
        <location evidence="10">Cell membrane</location>
        <topology evidence="10">Single-pass type II membrane protein</topology>
    </subcellularLocation>
    <subcellularLocation>
        <location evidence="1">Membrane</location>
    </subcellularLocation>
</comment>
<feature type="binding site" description="axial binding residue" evidence="11">
    <location>
        <position position="134"/>
    </location>
    <ligand>
        <name>heme</name>
        <dbReference type="ChEBI" id="CHEBI:30413"/>
    </ligand>
    <ligandPart>
        <name>Fe</name>
        <dbReference type="ChEBI" id="CHEBI:18248"/>
    </ligandPart>
</feature>
<dbReference type="Gene3D" id="2.40.50.140">
    <property type="entry name" value="Nucleic acid-binding proteins"/>
    <property type="match status" value="1"/>
</dbReference>
<feature type="topological domain" description="Cytoplasmic" evidence="10">
    <location>
        <begin position="1"/>
        <end position="19"/>
    </location>
</feature>
<feature type="topological domain" description="Extracellular" evidence="10">
    <location>
        <begin position="41"/>
        <end position="162"/>
    </location>
</feature>
<evidence type="ECO:0000256" key="11">
    <source>
        <dbReference type="PIRSR" id="PIRSR604329-50"/>
    </source>
</evidence>
<keyword evidence="13" id="KW-1185">Reference proteome</keyword>
<keyword evidence="10" id="KW-1003">Cell membrane</keyword>
<accession>A0A840I4R8</accession>
<dbReference type="SUPFAM" id="SSF82093">
    <property type="entry name" value="Heme chaperone CcmE"/>
    <property type="match status" value="1"/>
</dbReference>
<keyword evidence="6 10" id="KW-0735">Signal-anchor</keyword>
<keyword evidence="2 10" id="KW-0349">Heme</keyword>
<dbReference type="HAMAP" id="MF_01959">
    <property type="entry name" value="CcmE"/>
    <property type="match status" value="1"/>
</dbReference>
<dbReference type="EMBL" id="JACHOB010000005">
    <property type="protein sequence ID" value="MBB4659777.1"/>
    <property type="molecule type" value="Genomic_DNA"/>
</dbReference>
<feature type="binding site" description="axial binding residue" evidence="10 11">
    <location>
        <position position="138"/>
    </location>
    <ligand>
        <name>heme</name>
        <dbReference type="ChEBI" id="CHEBI:30413"/>
    </ligand>
    <ligandPart>
        <name>Fe</name>
        <dbReference type="ChEBI" id="CHEBI:18248"/>
    </ligandPart>
</feature>
<evidence type="ECO:0000256" key="4">
    <source>
        <dbReference type="ARBA" id="ARBA00022723"/>
    </source>
</evidence>
<dbReference type="PANTHER" id="PTHR34128:SF2">
    <property type="entry name" value="CYTOCHROME C-TYPE BIOGENESIS PROTEIN CCME HOMOLOG, MITOCHONDRIAL"/>
    <property type="match status" value="1"/>
</dbReference>
<dbReference type="GO" id="GO:0017003">
    <property type="term" value="P:protein-heme linkage"/>
    <property type="evidence" value="ECO:0007669"/>
    <property type="project" value="UniProtKB-UniRule"/>
</dbReference>
<dbReference type="PANTHER" id="PTHR34128">
    <property type="entry name" value="CYTOCHROME C-TYPE BIOGENESIS PROTEIN CCME HOMOLOG, MITOCHONDRIAL"/>
    <property type="match status" value="1"/>
</dbReference>
<evidence type="ECO:0000256" key="5">
    <source>
        <dbReference type="ARBA" id="ARBA00022748"/>
    </source>
</evidence>
<comment type="caution">
    <text evidence="12">The sequence shown here is derived from an EMBL/GenBank/DDBJ whole genome shotgun (WGS) entry which is preliminary data.</text>
</comment>
<evidence type="ECO:0000256" key="1">
    <source>
        <dbReference type="ARBA" id="ARBA00004370"/>
    </source>
</evidence>
<evidence type="ECO:0000256" key="8">
    <source>
        <dbReference type="ARBA" id="ARBA00023004"/>
    </source>
</evidence>
<dbReference type="GO" id="GO:0020037">
    <property type="term" value="F:heme binding"/>
    <property type="evidence" value="ECO:0007669"/>
    <property type="project" value="InterPro"/>
</dbReference>